<feature type="compositionally biased region" description="Basic and acidic residues" evidence="1">
    <location>
        <begin position="1"/>
        <end position="16"/>
    </location>
</feature>
<protein>
    <submittedName>
        <fullName evidence="2">Uncharacterized protein</fullName>
    </submittedName>
</protein>
<proteinExistence type="predicted"/>
<organism evidence="2 3">
    <name type="scientific">Solimonas marina</name>
    <dbReference type="NCBI Taxonomy" id="2714601"/>
    <lineage>
        <taxon>Bacteria</taxon>
        <taxon>Pseudomonadati</taxon>
        <taxon>Pseudomonadota</taxon>
        <taxon>Gammaproteobacteria</taxon>
        <taxon>Nevskiales</taxon>
        <taxon>Nevskiaceae</taxon>
        <taxon>Solimonas</taxon>
    </lineage>
</organism>
<gene>
    <name evidence="2" type="ORF">G7Y82_20835</name>
</gene>
<keyword evidence="3" id="KW-1185">Reference proteome</keyword>
<feature type="compositionally biased region" description="Basic and acidic residues" evidence="1">
    <location>
        <begin position="790"/>
        <end position="801"/>
    </location>
</feature>
<feature type="compositionally biased region" description="Low complexity" evidence="1">
    <location>
        <begin position="802"/>
        <end position="812"/>
    </location>
</feature>
<feature type="region of interest" description="Disordered" evidence="1">
    <location>
        <begin position="1"/>
        <end position="25"/>
    </location>
</feature>
<dbReference type="Proteomes" id="UP000653472">
    <property type="component" value="Unassembled WGS sequence"/>
</dbReference>
<evidence type="ECO:0000313" key="2">
    <source>
        <dbReference type="EMBL" id="NKF24760.1"/>
    </source>
</evidence>
<dbReference type="AlphaFoldDB" id="A0A969WEP6"/>
<feature type="region of interest" description="Disordered" evidence="1">
    <location>
        <begin position="790"/>
        <end position="812"/>
    </location>
</feature>
<comment type="caution">
    <text evidence="2">The sequence shown here is derived from an EMBL/GenBank/DDBJ whole genome shotgun (WGS) entry which is preliminary data.</text>
</comment>
<sequence>MSRSSSRDPEPRERRAPAGAAAGRARTPAVEELAFVQRVTDKGFGFARTLTGTRREDIFLNESRIASLAGASVDLSGTPVRLQIVDKADGKRSAVQGHVLALEDASAAAQLWDVLATANQAGLDVTRLRELLPDTPVLLPLILAMQGALRDDLTPLRPLVAKLPTAVWAEPVLESVWPLATPAQRMAVMRALQQQADARLPAMLRIWMCEPFFVVGESMLGRLWETLPAHRALWLGLAQRLPVTSSGHISVGTTFAPRSERGTATTLDPALLWARRGIDQAGGDPARWWQRIVTALDSGASWPAEEDDWPALADAPSTVIRAMARQRAPRFCAALAALDQLGAWTQQQTQLDAEDVLQSLDDRDRALAELWVSTQPAVNAEMAAAIRAQMQTARAAEKAAQRYLQSLGLSVRDVAIEQLSSADSAWQAMDLQIDGRHGVDVKNCRRTLNGGMRSGRWKVKAFKADVAGRDVLLCGVSSPYTRFDDGVLTSRARRHAADSWRAALPGANEAMVVLGVTHAGEVQELLRRFRDVFHLHSPVRQRLMEMPVWAWDYPIAHYRARNESLQVLRAQIEAPATTAFDRRLRAELPPALWSFWDLDLPGDGTPWSLQQRAFLELLREQWRQSAARMKQPPPVPRLPWLYLFVLHAWLRWRASGQASDAGALASLLGTGDAKAGRAVSASTLGIADPAGSLDALLKALATLDAHLTPAEFQRIGEFTMYPNGILIGRFDDGMRRTLLAHCGGRVEAVMADCGYWPLVYGKDRSCSCGRLICPKCLCCSDSAQTPCPHQLERQQKSRERSSPAPAAVRRRSGFGLLRRGVFDPSE</sequence>
<name>A0A969WEP6_9GAMM</name>
<accession>A0A969WEP6</accession>
<evidence type="ECO:0000313" key="3">
    <source>
        <dbReference type="Proteomes" id="UP000653472"/>
    </source>
</evidence>
<reference evidence="2" key="1">
    <citation type="submission" date="2020-03" db="EMBL/GenBank/DDBJ databases">
        <title>Solimonas marina sp. nov., isolated from deep seawater of the Pacific Ocean.</title>
        <authorList>
            <person name="Liu X."/>
            <person name="Lai Q."/>
            <person name="Sun F."/>
            <person name="Gai Y."/>
            <person name="Li G."/>
            <person name="Shao Z."/>
        </authorList>
    </citation>
    <scope>NUCLEOTIDE SEQUENCE</scope>
    <source>
        <strain evidence="2">C16B3</strain>
    </source>
</reference>
<dbReference type="EMBL" id="JAAVXB010000021">
    <property type="protein sequence ID" value="NKF24760.1"/>
    <property type="molecule type" value="Genomic_DNA"/>
</dbReference>
<dbReference type="RefSeq" id="WP_168150068.1">
    <property type="nucleotide sequence ID" value="NZ_JAAVXB010000021.1"/>
</dbReference>
<evidence type="ECO:0000256" key="1">
    <source>
        <dbReference type="SAM" id="MobiDB-lite"/>
    </source>
</evidence>